<keyword evidence="3" id="KW-1185">Reference proteome</keyword>
<feature type="transmembrane region" description="Helical" evidence="1">
    <location>
        <begin position="82"/>
        <end position="100"/>
    </location>
</feature>
<name>A0A0R1H4W4_9LACO</name>
<dbReference type="AlphaFoldDB" id="A0A0R1H4W4"/>
<comment type="caution">
    <text evidence="2">The sequence shown here is derived from an EMBL/GenBank/DDBJ whole genome shotgun (WGS) entry which is preliminary data.</text>
</comment>
<keyword evidence="1" id="KW-0472">Membrane</keyword>
<feature type="transmembrane region" description="Helical" evidence="1">
    <location>
        <begin position="49"/>
        <end position="70"/>
    </location>
</feature>
<sequence length="133" mass="14400">MLRDFVIKNKGFFTIAVLFSVIGMASAAGSSLIMVRAVNSLNQNSFTKFIQLNLLWFLVAIISDSTSYFFGVYAEKMVMSRLTGYIFVGGGIAILISLFFGAVVAGFVLLVTIVVWLISTIAIVGKTSGKKPK</sequence>
<feature type="transmembrane region" description="Helical" evidence="1">
    <location>
        <begin position="12"/>
        <end position="37"/>
    </location>
</feature>
<accession>A0A0R1H4W4</accession>
<dbReference type="PATRIC" id="fig|1423722.3.peg.113"/>
<dbReference type="Proteomes" id="UP000050909">
    <property type="component" value="Unassembled WGS sequence"/>
</dbReference>
<evidence type="ECO:0000313" key="3">
    <source>
        <dbReference type="Proteomes" id="UP000050909"/>
    </source>
</evidence>
<keyword evidence="1" id="KW-0812">Transmembrane</keyword>
<keyword evidence="1" id="KW-1133">Transmembrane helix</keyword>
<reference evidence="2 3" key="1">
    <citation type="journal article" date="2015" name="Genome Announc.">
        <title>Expanding the biotechnology potential of lactobacilli through comparative genomics of 213 strains and associated genera.</title>
        <authorList>
            <person name="Sun Z."/>
            <person name="Harris H.M."/>
            <person name="McCann A."/>
            <person name="Guo C."/>
            <person name="Argimon S."/>
            <person name="Zhang W."/>
            <person name="Yang X."/>
            <person name="Jeffery I.B."/>
            <person name="Cooney J.C."/>
            <person name="Kagawa T.F."/>
            <person name="Liu W."/>
            <person name="Song Y."/>
            <person name="Salvetti E."/>
            <person name="Wrobel A."/>
            <person name="Rasinkangas P."/>
            <person name="Parkhill J."/>
            <person name="Rea M.C."/>
            <person name="O'Sullivan O."/>
            <person name="Ritari J."/>
            <person name="Douillard F.P."/>
            <person name="Paul Ross R."/>
            <person name="Yang R."/>
            <person name="Briner A.E."/>
            <person name="Felis G.E."/>
            <person name="de Vos W.M."/>
            <person name="Barrangou R."/>
            <person name="Klaenhammer T.R."/>
            <person name="Caufield P.W."/>
            <person name="Cui Y."/>
            <person name="Zhang H."/>
            <person name="O'Toole P.W."/>
        </authorList>
    </citation>
    <scope>NUCLEOTIDE SEQUENCE [LARGE SCALE GENOMIC DNA]</scope>
    <source>
        <strain evidence="2 3">DSM 20534</strain>
    </source>
</reference>
<evidence type="ECO:0000256" key="1">
    <source>
        <dbReference type="SAM" id="Phobius"/>
    </source>
</evidence>
<proteinExistence type="predicted"/>
<protein>
    <submittedName>
        <fullName evidence="2">Uncharacterized protein</fullName>
    </submittedName>
</protein>
<organism evidence="2 3">
    <name type="scientific">Amylolactobacillus amylotrophicus DSM 20534</name>
    <dbReference type="NCBI Taxonomy" id="1423722"/>
    <lineage>
        <taxon>Bacteria</taxon>
        <taxon>Bacillati</taxon>
        <taxon>Bacillota</taxon>
        <taxon>Bacilli</taxon>
        <taxon>Lactobacillales</taxon>
        <taxon>Lactobacillaceae</taxon>
        <taxon>Amylolactobacillus</taxon>
    </lineage>
</organism>
<gene>
    <name evidence="2" type="ORF">FC62_GL000111</name>
</gene>
<feature type="transmembrane region" description="Helical" evidence="1">
    <location>
        <begin position="106"/>
        <end position="125"/>
    </location>
</feature>
<dbReference type="RefSeq" id="WP_056946253.1">
    <property type="nucleotide sequence ID" value="NZ_AZCV01000001.1"/>
</dbReference>
<dbReference type="EMBL" id="AZCV01000001">
    <property type="protein sequence ID" value="KRK38426.1"/>
    <property type="molecule type" value="Genomic_DNA"/>
</dbReference>
<evidence type="ECO:0000313" key="2">
    <source>
        <dbReference type="EMBL" id="KRK38426.1"/>
    </source>
</evidence>